<reference evidence="1 2" key="1">
    <citation type="submission" date="2014-09" db="EMBL/GenBank/DDBJ databases">
        <authorList>
            <person name="Magalhaes I.L.F."/>
            <person name="Oliveira U."/>
            <person name="Santos F.R."/>
            <person name="Vidigal T.H.D.A."/>
            <person name="Brescovit A.D."/>
            <person name="Santos A.J."/>
        </authorList>
    </citation>
    <scope>NUCLEOTIDE SEQUENCE [LARGE SCALE GENOMIC DNA]</scope>
</reference>
<dbReference type="Proteomes" id="UP000054845">
    <property type="component" value="Unassembled WGS sequence"/>
</dbReference>
<keyword evidence="2" id="KW-1185">Reference proteome</keyword>
<accession>A0A0P1BQY7</accession>
<dbReference type="EMBL" id="CCYA01000270">
    <property type="protein sequence ID" value="CEH18478.1"/>
    <property type="molecule type" value="Genomic_DNA"/>
</dbReference>
<proteinExistence type="predicted"/>
<organism evidence="1 2">
    <name type="scientific">Ceraceosorus bombacis</name>
    <dbReference type="NCBI Taxonomy" id="401625"/>
    <lineage>
        <taxon>Eukaryota</taxon>
        <taxon>Fungi</taxon>
        <taxon>Dikarya</taxon>
        <taxon>Basidiomycota</taxon>
        <taxon>Ustilaginomycotina</taxon>
        <taxon>Exobasidiomycetes</taxon>
        <taxon>Ceraceosorales</taxon>
        <taxon>Ceraceosoraceae</taxon>
        <taxon>Ceraceosorus</taxon>
    </lineage>
</organism>
<dbReference type="OrthoDB" id="3336780at2759"/>
<dbReference type="AlphaFoldDB" id="A0A0P1BQY7"/>
<sequence length="392" mass="43187">MDLAIQEAQSEAAFESRKPSLAELASKRLPITVPWSSDHLFFPGQTFHSNLYKTADPWSKTSPFEDWSANELTNDSDVGQMMYLSANGGTTGTFKSAKTQSTMMYLSADGGTTGTFKSAKTQSTVLKEDHESFGFTATVDLGFCTASGSLQYDRNISTNDDNIKTSVRASYRCGSIILRRPPKLSQESSLALKYGEGLTEFEAKYGDYFVYGYNLGADNAMLVSTNASSLSTQERKTLTVKAECFLFDVEFTEHFDSASYSASAALNITGYDTLSGSTLDEHTKWQASTSVEFDAVQRRSRTMRLLGDQLPSRVEDACEELGLRLGQGKANRAESARTGLMQDFAPVAGLEKPVDRATCRRVMKSNVIVEVVLMPVKSLRSVQEWMYSDDII</sequence>
<name>A0A0P1BQY7_9BASI</name>
<evidence type="ECO:0000313" key="1">
    <source>
        <dbReference type="EMBL" id="CEH18478.1"/>
    </source>
</evidence>
<protein>
    <submittedName>
        <fullName evidence="1">Uncharacterized protein</fullName>
    </submittedName>
</protein>
<evidence type="ECO:0000313" key="2">
    <source>
        <dbReference type="Proteomes" id="UP000054845"/>
    </source>
</evidence>